<evidence type="ECO:0000256" key="2">
    <source>
        <dbReference type="ARBA" id="ARBA00022837"/>
    </source>
</evidence>
<keyword evidence="1" id="KW-0479">Metal-binding</keyword>
<dbReference type="GO" id="GO:0046872">
    <property type="term" value="F:metal ion binding"/>
    <property type="evidence" value="ECO:0007669"/>
    <property type="project" value="UniProtKB-KW"/>
</dbReference>
<sequence>MPPVDSLDVWPLLAGQATASPRHELPLGKTALISDKWKLLLGSQQGAAWHGPDYPNASSTGEEPVLQCGKQGCLFDVAADPTEHEDVRDRHPEVAAELSERLQALAASFFDNNDRGVDSCPKGIEMPCACWMAVNFYGGFFGPYQEVDRTSRAAEKTAADAPELVV</sequence>
<dbReference type="InterPro" id="IPR017850">
    <property type="entry name" value="Alkaline_phosphatase_core_sf"/>
</dbReference>
<reference evidence="4" key="1">
    <citation type="submission" date="2021-01" db="EMBL/GenBank/DDBJ databases">
        <authorList>
            <person name="Corre E."/>
            <person name="Pelletier E."/>
            <person name="Niang G."/>
            <person name="Scheremetjew M."/>
            <person name="Finn R."/>
            <person name="Kale V."/>
            <person name="Holt S."/>
            <person name="Cochrane G."/>
            <person name="Meng A."/>
            <person name="Brown T."/>
            <person name="Cohen L."/>
        </authorList>
    </citation>
    <scope>NUCLEOTIDE SEQUENCE</scope>
    <source>
        <strain evidence="4">OF101</strain>
    </source>
</reference>
<dbReference type="InterPro" id="IPR047115">
    <property type="entry name" value="ARSB"/>
</dbReference>
<evidence type="ECO:0000313" key="4">
    <source>
        <dbReference type="EMBL" id="CAD9093950.1"/>
    </source>
</evidence>
<dbReference type="SUPFAM" id="SSF53649">
    <property type="entry name" value="Alkaline phosphatase-like"/>
    <property type="match status" value="1"/>
</dbReference>
<protein>
    <recommendedName>
        <fullName evidence="5">Sulfatase N-terminal domain-containing protein</fullName>
    </recommendedName>
</protein>
<dbReference type="EMBL" id="HBGE01006663">
    <property type="protein sequence ID" value="CAD9093950.1"/>
    <property type="molecule type" value="Transcribed_RNA"/>
</dbReference>
<keyword evidence="3" id="KW-0325">Glycoprotein</keyword>
<name>A0A7S1L457_ALECA</name>
<dbReference type="PANTHER" id="PTHR10342:SF274">
    <property type="entry name" value="ARYLSULFATASE B"/>
    <property type="match status" value="1"/>
</dbReference>
<evidence type="ECO:0000256" key="1">
    <source>
        <dbReference type="ARBA" id="ARBA00022723"/>
    </source>
</evidence>
<proteinExistence type="predicted"/>
<dbReference type="PANTHER" id="PTHR10342">
    <property type="entry name" value="ARYLSULFATASE"/>
    <property type="match status" value="1"/>
</dbReference>
<dbReference type="AlphaFoldDB" id="A0A7S1L457"/>
<accession>A0A7S1L457</accession>
<gene>
    <name evidence="4" type="ORF">ACAT0790_LOCUS4142</name>
</gene>
<organism evidence="4">
    <name type="scientific">Alexandrium catenella</name>
    <name type="common">Red tide dinoflagellate</name>
    <name type="synonym">Gonyaulax catenella</name>
    <dbReference type="NCBI Taxonomy" id="2925"/>
    <lineage>
        <taxon>Eukaryota</taxon>
        <taxon>Sar</taxon>
        <taxon>Alveolata</taxon>
        <taxon>Dinophyceae</taxon>
        <taxon>Gonyaulacales</taxon>
        <taxon>Pyrocystaceae</taxon>
        <taxon>Alexandrium</taxon>
    </lineage>
</organism>
<dbReference type="GO" id="GO:0008484">
    <property type="term" value="F:sulfuric ester hydrolase activity"/>
    <property type="evidence" value="ECO:0007669"/>
    <property type="project" value="InterPro"/>
</dbReference>
<evidence type="ECO:0008006" key="5">
    <source>
        <dbReference type="Google" id="ProtNLM"/>
    </source>
</evidence>
<dbReference type="Gene3D" id="3.30.1120.10">
    <property type="match status" value="1"/>
</dbReference>
<keyword evidence="2" id="KW-0106">Calcium</keyword>
<evidence type="ECO:0000256" key="3">
    <source>
        <dbReference type="ARBA" id="ARBA00023180"/>
    </source>
</evidence>